<reference evidence="2 3" key="1">
    <citation type="submission" date="2009-06" db="EMBL/GenBank/DDBJ databases">
        <title>Complete sequence of Desulfovibrio salexigens DSM 2638.</title>
        <authorList>
            <consortium name="US DOE Joint Genome Institute"/>
            <person name="Lucas S."/>
            <person name="Copeland A."/>
            <person name="Lapidus A."/>
            <person name="Glavina del Rio T."/>
            <person name="Tice H."/>
            <person name="Bruce D."/>
            <person name="Goodwin L."/>
            <person name="Pitluck S."/>
            <person name="Munk A.C."/>
            <person name="Brettin T."/>
            <person name="Detter J.C."/>
            <person name="Han C."/>
            <person name="Tapia R."/>
            <person name="Larimer F."/>
            <person name="Land M."/>
            <person name="Hauser L."/>
            <person name="Kyrpides N."/>
            <person name="Anderson I."/>
            <person name="Wall J.D."/>
            <person name="Arkin A.P."/>
            <person name="Dehal P."/>
            <person name="Chivian D."/>
            <person name="Giles B."/>
            <person name="Hazen T.C."/>
        </authorList>
    </citation>
    <scope>NUCLEOTIDE SEQUENCE [LARGE SCALE GENOMIC DNA]</scope>
    <source>
        <strain evidence="3">ATCC 14822 / DSM 2638 / NCIMB 8403 / VKM B-1763</strain>
    </source>
</reference>
<keyword evidence="1" id="KW-0812">Transmembrane</keyword>
<evidence type="ECO:0000313" key="3">
    <source>
        <dbReference type="Proteomes" id="UP000002601"/>
    </source>
</evidence>
<sequence length="288" mass="32189">MRQLKTEYVNRNPALTMMKIIFFTALLILLPLPLIIFAALCNRTEIRNRGTGPMIKDIARATVSAGISLIIAICTRPFTFLSNLPLIKKNGDDTPILMTHGLYHNKVAWVAMRYRLNLAGYTNLHTWQYNSFTTSYPELVLELRDIISKLHLESGREIILTGHSLGGLLSCGAAQDPEIEKMCAGIITLGTPYRGSILATIALGRLGRSLHPQGSLFKGKNKIGYPRNIPKTAIISPTDELVLPWSNLEPTSEEWQLKRTHAMGHVAMLYSRQVGKMVVESIRKIQNQ</sequence>
<dbReference type="SUPFAM" id="SSF53474">
    <property type="entry name" value="alpha/beta-Hydrolases"/>
    <property type="match status" value="1"/>
</dbReference>
<feature type="transmembrane region" description="Helical" evidence="1">
    <location>
        <begin position="61"/>
        <end position="81"/>
    </location>
</feature>
<feature type="transmembrane region" description="Helical" evidence="1">
    <location>
        <begin position="20"/>
        <end position="40"/>
    </location>
</feature>
<proteinExistence type="predicted"/>
<dbReference type="HOGENOM" id="CLU_065542_0_0_7"/>
<name>C6BS01_MARSD</name>
<dbReference type="Gene3D" id="3.40.50.1820">
    <property type="entry name" value="alpha/beta hydrolase"/>
    <property type="match status" value="1"/>
</dbReference>
<dbReference type="Proteomes" id="UP000002601">
    <property type="component" value="Chromosome"/>
</dbReference>
<dbReference type="KEGG" id="dsa:Desal_3334"/>
<keyword evidence="1" id="KW-0472">Membrane</keyword>
<evidence type="ECO:0000313" key="2">
    <source>
        <dbReference type="EMBL" id="ACS81384.1"/>
    </source>
</evidence>
<accession>C6BS01</accession>
<keyword evidence="3" id="KW-1185">Reference proteome</keyword>
<gene>
    <name evidence="2" type="ordered locus">Desal_3334</name>
</gene>
<dbReference type="PANTHER" id="PTHR37946">
    <property type="entry name" value="SLL1969 PROTEIN"/>
    <property type="match status" value="1"/>
</dbReference>
<evidence type="ECO:0000256" key="1">
    <source>
        <dbReference type="SAM" id="Phobius"/>
    </source>
</evidence>
<dbReference type="STRING" id="526222.Desal_3334"/>
<dbReference type="EMBL" id="CP001649">
    <property type="protein sequence ID" value="ACS81384.1"/>
    <property type="molecule type" value="Genomic_DNA"/>
</dbReference>
<dbReference type="PANTHER" id="PTHR37946:SF1">
    <property type="entry name" value="SLL1969 PROTEIN"/>
    <property type="match status" value="1"/>
</dbReference>
<keyword evidence="1" id="KW-1133">Transmembrane helix</keyword>
<dbReference type="InterPro" id="IPR029058">
    <property type="entry name" value="AB_hydrolase_fold"/>
</dbReference>
<organism evidence="2 3">
    <name type="scientific">Maridesulfovibrio salexigens (strain ATCC 14822 / DSM 2638 / NCIMB 8403 / VKM B-1763)</name>
    <name type="common">Desulfovibrio salexigens</name>
    <dbReference type="NCBI Taxonomy" id="526222"/>
    <lineage>
        <taxon>Bacteria</taxon>
        <taxon>Pseudomonadati</taxon>
        <taxon>Thermodesulfobacteriota</taxon>
        <taxon>Desulfovibrionia</taxon>
        <taxon>Desulfovibrionales</taxon>
        <taxon>Desulfovibrionaceae</taxon>
        <taxon>Maridesulfovibrio</taxon>
    </lineage>
</organism>
<dbReference type="RefSeq" id="WP_015853200.1">
    <property type="nucleotide sequence ID" value="NC_012881.1"/>
</dbReference>
<dbReference type="AlphaFoldDB" id="C6BS01"/>
<dbReference type="eggNOG" id="COG1075">
    <property type="taxonomic scope" value="Bacteria"/>
</dbReference>
<protein>
    <submittedName>
        <fullName evidence="2">PGAP1 family protein</fullName>
    </submittedName>
</protein>